<evidence type="ECO:0000313" key="1">
    <source>
        <dbReference type="EMBL" id="CAJ1938214.1"/>
    </source>
</evidence>
<dbReference type="AlphaFoldDB" id="A0AAD2CNW4"/>
<reference evidence="1" key="1">
    <citation type="submission" date="2023-08" db="EMBL/GenBank/DDBJ databases">
        <authorList>
            <person name="Audoor S."/>
            <person name="Bilcke G."/>
        </authorList>
    </citation>
    <scope>NUCLEOTIDE SEQUENCE</scope>
</reference>
<dbReference type="Proteomes" id="UP001295423">
    <property type="component" value="Unassembled WGS sequence"/>
</dbReference>
<evidence type="ECO:0000313" key="2">
    <source>
        <dbReference type="Proteomes" id="UP001295423"/>
    </source>
</evidence>
<gene>
    <name evidence="1" type="ORF">CYCCA115_LOCUS6028</name>
</gene>
<protein>
    <submittedName>
        <fullName evidence="1">Uncharacterized protein</fullName>
    </submittedName>
</protein>
<sequence>MAQISEQEAKKGIDKVVAALRKDSLALEELGRLEKVTNILGFGAPTPGSVSGNPTRVKEEARWLAKLRHLLTQRLAKFRAALCFEILVTAEPSIYESK</sequence>
<comment type="caution">
    <text evidence="1">The sequence shown here is derived from an EMBL/GenBank/DDBJ whole genome shotgun (WGS) entry which is preliminary data.</text>
</comment>
<dbReference type="EMBL" id="CAKOGP040000691">
    <property type="protein sequence ID" value="CAJ1938214.1"/>
    <property type="molecule type" value="Genomic_DNA"/>
</dbReference>
<organism evidence="1 2">
    <name type="scientific">Cylindrotheca closterium</name>
    <dbReference type="NCBI Taxonomy" id="2856"/>
    <lineage>
        <taxon>Eukaryota</taxon>
        <taxon>Sar</taxon>
        <taxon>Stramenopiles</taxon>
        <taxon>Ochrophyta</taxon>
        <taxon>Bacillariophyta</taxon>
        <taxon>Bacillariophyceae</taxon>
        <taxon>Bacillariophycidae</taxon>
        <taxon>Bacillariales</taxon>
        <taxon>Bacillariaceae</taxon>
        <taxon>Cylindrotheca</taxon>
    </lineage>
</organism>
<name>A0AAD2CNW4_9STRA</name>
<proteinExistence type="predicted"/>
<keyword evidence="2" id="KW-1185">Reference proteome</keyword>
<accession>A0AAD2CNW4</accession>